<keyword evidence="7" id="KW-0479">Metal-binding</keyword>
<evidence type="ECO:0000256" key="2">
    <source>
        <dbReference type="ARBA" id="ARBA00008282"/>
    </source>
</evidence>
<feature type="chain" id="PRO_5047475984" description="FAD:protein FMN transferase" evidence="13">
    <location>
        <begin position="25"/>
        <end position="495"/>
    </location>
</feature>
<evidence type="ECO:0000256" key="5">
    <source>
        <dbReference type="ARBA" id="ARBA00022630"/>
    </source>
</evidence>
<proteinExistence type="inferred from homology"/>
<feature type="signal peptide" evidence="13">
    <location>
        <begin position="1"/>
        <end position="24"/>
    </location>
</feature>
<feature type="coiled-coil region" evidence="12">
    <location>
        <begin position="50"/>
        <end position="77"/>
    </location>
</feature>
<evidence type="ECO:0000313" key="15">
    <source>
        <dbReference type="Proteomes" id="UP001500021"/>
    </source>
</evidence>
<keyword evidence="6" id="KW-0808">Transferase</keyword>
<organism evidence="14 15">
    <name type="scientific">Colwellia asteriadis</name>
    <dbReference type="NCBI Taxonomy" id="517723"/>
    <lineage>
        <taxon>Bacteria</taxon>
        <taxon>Pseudomonadati</taxon>
        <taxon>Pseudomonadota</taxon>
        <taxon>Gammaproteobacteria</taxon>
        <taxon>Alteromonadales</taxon>
        <taxon>Colwelliaceae</taxon>
        <taxon>Colwellia</taxon>
    </lineage>
</organism>
<evidence type="ECO:0000256" key="7">
    <source>
        <dbReference type="ARBA" id="ARBA00022723"/>
    </source>
</evidence>
<dbReference type="InterPro" id="IPR014469">
    <property type="entry name" value="DUF2271"/>
</dbReference>
<evidence type="ECO:0000256" key="4">
    <source>
        <dbReference type="ARBA" id="ARBA00016337"/>
    </source>
</evidence>
<dbReference type="Gene3D" id="3.10.520.10">
    <property type="entry name" value="ApbE-like domains"/>
    <property type="match status" value="1"/>
</dbReference>
<dbReference type="Proteomes" id="UP001500021">
    <property type="component" value="Unassembled WGS sequence"/>
</dbReference>
<comment type="cofactor">
    <cofactor evidence="1">
        <name>Mg(2+)</name>
        <dbReference type="ChEBI" id="CHEBI:18420"/>
    </cofactor>
</comment>
<evidence type="ECO:0000256" key="10">
    <source>
        <dbReference type="ARBA" id="ARBA00031306"/>
    </source>
</evidence>
<keyword evidence="5" id="KW-0285">Flavoprotein</keyword>
<comment type="similarity">
    <text evidence="2">Belongs to the ApbE family.</text>
</comment>
<evidence type="ECO:0000256" key="12">
    <source>
        <dbReference type="SAM" id="Coils"/>
    </source>
</evidence>
<dbReference type="RefSeq" id="WP_343814960.1">
    <property type="nucleotide sequence ID" value="NZ_BAAAFA010000002.1"/>
</dbReference>
<evidence type="ECO:0000256" key="3">
    <source>
        <dbReference type="ARBA" id="ARBA00011955"/>
    </source>
</evidence>
<dbReference type="InterPro" id="IPR024932">
    <property type="entry name" value="ApbE"/>
</dbReference>
<keyword evidence="8" id="KW-0274">FAD</keyword>
<dbReference type="Pfam" id="PF10029">
    <property type="entry name" value="DUF2271"/>
    <property type="match status" value="1"/>
</dbReference>
<accession>A0ABP3WG61</accession>
<sequence length="495" mass="55264">MKSNPLKKAYLLVLLYGLSAVAFAAPQTVQFTVQGVLGTSADITLGGVTQQEAKQQVSLALDEIKRLEMLLSNYQNDSELSQLNRGDFTGKLSAELQQILTLCKLWQARSSNAFSCKLGAAQSLWKNAQKSQILPDRKALRSLARAARKAKFSVNLPIENWQTIPQPTIVNFDINGLAKGYIIDHAFAYLKASLPTLTSLSIDIGGDGRYWQQQQKPFTIGISQPFKPHDNATIAQIKVINQAIAASGFGSRHYLIKQQKFHHILNPRDAWPLNNAPGAIVIAPDATTADAIATALNAKPMQAGIDWVNQLDNVEALVISEQGFQLASNRWHHYQLPATTAADKHTQLNIPRFSFDFTIPALDVDDYEKPYVAVWITNAKRQVVKNLLMLGKSEQWAQTNKRWWRKSGRHHELLLDGLARPSRKPGHYQLSWDWRDDYGNKVAMGEYQLHIEVSREDGAATLANFSFNSNELPFKQAKPAQGEIGPLQLNIHAMR</sequence>
<dbReference type="EMBL" id="BAAAFA010000002">
    <property type="protein sequence ID" value="GAA0812536.1"/>
    <property type="molecule type" value="Genomic_DNA"/>
</dbReference>
<dbReference type="EC" id="2.7.1.180" evidence="3"/>
<keyword evidence="15" id="KW-1185">Reference proteome</keyword>
<dbReference type="InterPro" id="IPR003374">
    <property type="entry name" value="ApbE-like_sf"/>
</dbReference>
<dbReference type="PANTHER" id="PTHR30040:SF2">
    <property type="entry name" value="FAD:PROTEIN FMN TRANSFERASE"/>
    <property type="match status" value="1"/>
</dbReference>
<evidence type="ECO:0000256" key="11">
    <source>
        <dbReference type="ARBA" id="ARBA00048540"/>
    </source>
</evidence>
<evidence type="ECO:0000256" key="13">
    <source>
        <dbReference type="SAM" id="SignalP"/>
    </source>
</evidence>
<reference evidence="15" key="1">
    <citation type="journal article" date="2019" name="Int. J. Syst. Evol. Microbiol.">
        <title>The Global Catalogue of Microorganisms (GCM) 10K type strain sequencing project: providing services to taxonomists for standard genome sequencing and annotation.</title>
        <authorList>
            <consortium name="The Broad Institute Genomics Platform"/>
            <consortium name="The Broad Institute Genome Sequencing Center for Infectious Disease"/>
            <person name="Wu L."/>
            <person name="Ma J."/>
        </authorList>
    </citation>
    <scope>NUCLEOTIDE SEQUENCE [LARGE SCALE GENOMIC DNA]</scope>
    <source>
        <strain evidence="15">JCM 15608</strain>
    </source>
</reference>
<evidence type="ECO:0000313" key="14">
    <source>
        <dbReference type="EMBL" id="GAA0812536.1"/>
    </source>
</evidence>
<gene>
    <name evidence="14" type="ORF">GCM10009111_06630</name>
</gene>
<keyword evidence="12" id="KW-0175">Coiled coil</keyword>
<dbReference type="Pfam" id="PF02424">
    <property type="entry name" value="ApbE"/>
    <property type="match status" value="1"/>
</dbReference>
<name>A0ABP3WG61_9GAMM</name>
<dbReference type="SUPFAM" id="SSF143631">
    <property type="entry name" value="ApbE-like"/>
    <property type="match status" value="1"/>
</dbReference>
<dbReference type="PANTHER" id="PTHR30040">
    <property type="entry name" value="THIAMINE BIOSYNTHESIS LIPOPROTEIN APBE"/>
    <property type="match status" value="1"/>
</dbReference>
<evidence type="ECO:0000256" key="6">
    <source>
        <dbReference type="ARBA" id="ARBA00022679"/>
    </source>
</evidence>
<protein>
    <recommendedName>
        <fullName evidence="4">FAD:protein FMN transferase</fullName>
        <ecNumber evidence="3">2.7.1.180</ecNumber>
    </recommendedName>
    <alternativeName>
        <fullName evidence="10">Flavin transferase</fullName>
    </alternativeName>
</protein>
<evidence type="ECO:0000256" key="8">
    <source>
        <dbReference type="ARBA" id="ARBA00022827"/>
    </source>
</evidence>
<comment type="caution">
    <text evidence="14">The sequence shown here is derived from an EMBL/GenBank/DDBJ whole genome shotgun (WGS) entry which is preliminary data.</text>
</comment>
<dbReference type="Gene3D" id="2.60.40.4070">
    <property type="match status" value="1"/>
</dbReference>
<keyword evidence="9" id="KW-0460">Magnesium</keyword>
<keyword evidence="13" id="KW-0732">Signal</keyword>
<evidence type="ECO:0000256" key="1">
    <source>
        <dbReference type="ARBA" id="ARBA00001946"/>
    </source>
</evidence>
<evidence type="ECO:0000256" key="9">
    <source>
        <dbReference type="ARBA" id="ARBA00022842"/>
    </source>
</evidence>
<comment type="catalytic activity">
    <reaction evidence="11">
        <text>L-threonyl-[protein] + FAD = FMN-L-threonyl-[protein] + AMP + H(+)</text>
        <dbReference type="Rhea" id="RHEA:36847"/>
        <dbReference type="Rhea" id="RHEA-COMP:11060"/>
        <dbReference type="Rhea" id="RHEA-COMP:11061"/>
        <dbReference type="ChEBI" id="CHEBI:15378"/>
        <dbReference type="ChEBI" id="CHEBI:30013"/>
        <dbReference type="ChEBI" id="CHEBI:57692"/>
        <dbReference type="ChEBI" id="CHEBI:74257"/>
        <dbReference type="ChEBI" id="CHEBI:456215"/>
        <dbReference type="EC" id="2.7.1.180"/>
    </reaction>
</comment>